<feature type="domain" description="Flagellar basal-body/hook protein C-terminal" evidence="7">
    <location>
        <begin position="377"/>
        <end position="421"/>
    </location>
</feature>
<evidence type="ECO:0000259" key="8">
    <source>
        <dbReference type="Pfam" id="PF07559"/>
    </source>
</evidence>
<dbReference type="InterPro" id="IPR001444">
    <property type="entry name" value="Flag_bb_rod_N"/>
</dbReference>
<keyword evidence="10" id="KW-0969">Cilium</keyword>
<accession>A0ABQ0C5E9</accession>
<dbReference type="NCBIfam" id="TIGR03506">
    <property type="entry name" value="FlgEFG_subfam"/>
    <property type="match status" value="1"/>
</dbReference>
<keyword evidence="4 5" id="KW-0975">Bacterial flagellum</keyword>
<dbReference type="PANTHER" id="PTHR30435:SF1">
    <property type="entry name" value="FLAGELLAR HOOK PROTEIN FLGE"/>
    <property type="match status" value="1"/>
</dbReference>
<dbReference type="PROSITE" id="PS00588">
    <property type="entry name" value="FLAGELLA_BB_ROD"/>
    <property type="match status" value="1"/>
</dbReference>
<feature type="domain" description="Flagellar basal body rod protein N-terminal" evidence="6">
    <location>
        <begin position="7"/>
        <end position="37"/>
    </location>
</feature>
<dbReference type="Pfam" id="PF07559">
    <property type="entry name" value="FlgE_D2"/>
    <property type="match status" value="1"/>
</dbReference>
<dbReference type="Pfam" id="PF22692">
    <property type="entry name" value="LlgE_F_G_D1"/>
    <property type="match status" value="1"/>
</dbReference>
<dbReference type="InterPro" id="IPR053967">
    <property type="entry name" value="LlgE_F_G-like_D1"/>
</dbReference>
<comment type="caution">
    <text evidence="10">The sequence shown here is derived from an EMBL/GenBank/DDBJ whole genome shotgun (WGS) entry which is preliminary data.</text>
</comment>
<gene>
    <name evidence="10" type="primary">flgE</name>
    <name evidence="10" type="ORF">SIID45300_00419</name>
</gene>
<evidence type="ECO:0000256" key="2">
    <source>
        <dbReference type="ARBA" id="ARBA00009677"/>
    </source>
</evidence>
<dbReference type="Proteomes" id="UP001628193">
    <property type="component" value="Unassembled WGS sequence"/>
</dbReference>
<organism evidence="10 11">
    <name type="scientific">Candidatus Magnetaquiglobus chichijimensis</name>
    <dbReference type="NCBI Taxonomy" id="3141448"/>
    <lineage>
        <taxon>Bacteria</taxon>
        <taxon>Pseudomonadati</taxon>
        <taxon>Pseudomonadota</taxon>
        <taxon>Magnetococcia</taxon>
        <taxon>Magnetococcales</taxon>
        <taxon>Candidatus Magnetaquicoccaceae</taxon>
        <taxon>Candidatus Magnetaquiglobus</taxon>
    </lineage>
</organism>
<dbReference type="InterPro" id="IPR019776">
    <property type="entry name" value="Flagellar_basal_body_rod_CS"/>
</dbReference>
<keyword evidence="11" id="KW-1185">Reference proteome</keyword>
<dbReference type="InterPro" id="IPR037058">
    <property type="entry name" value="Falgellar_hook_FlgE_sf"/>
</dbReference>
<dbReference type="EMBL" id="BAAFGK010000002">
    <property type="protein sequence ID" value="GAB0056115.1"/>
    <property type="molecule type" value="Genomic_DNA"/>
</dbReference>
<dbReference type="InterPro" id="IPR020013">
    <property type="entry name" value="Flagellar_FlgE/F/G"/>
</dbReference>
<comment type="subcellular location">
    <subcellularLocation>
        <location evidence="1 5">Bacterial flagellum basal body</location>
    </subcellularLocation>
</comment>
<dbReference type="RefSeq" id="WP_420903833.1">
    <property type="nucleotide sequence ID" value="NZ_BAAFGK010000002.1"/>
</dbReference>
<dbReference type="Gene3D" id="2.60.98.20">
    <property type="entry name" value="Flagellar hook protein FlgE"/>
    <property type="match status" value="1"/>
</dbReference>
<dbReference type="InterPro" id="IPR010930">
    <property type="entry name" value="Flg_bb/hook_C_dom"/>
</dbReference>
<feature type="domain" description="Flagellar hook protein FlgE D2" evidence="8">
    <location>
        <begin position="180"/>
        <end position="303"/>
    </location>
</feature>
<keyword evidence="10" id="KW-0282">Flagellum</keyword>
<evidence type="ECO:0000256" key="3">
    <source>
        <dbReference type="ARBA" id="ARBA00019015"/>
    </source>
</evidence>
<dbReference type="SUPFAM" id="SSF117143">
    <property type="entry name" value="Flagellar hook protein flgE"/>
    <property type="match status" value="1"/>
</dbReference>
<evidence type="ECO:0000259" key="9">
    <source>
        <dbReference type="Pfam" id="PF22692"/>
    </source>
</evidence>
<dbReference type="PANTHER" id="PTHR30435">
    <property type="entry name" value="FLAGELLAR PROTEIN"/>
    <property type="match status" value="1"/>
</dbReference>
<proteinExistence type="inferred from homology"/>
<comment type="similarity">
    <text evidence="2 5">Belongs to the flagella basal body rod proteins family.</text>
</comment>
<comment type="function">
    <text evidence="5">A flexible structure which links the flagellar filament to the drive apparatus in the basal body.</text>
</comment>
<dbReference type="Pfam" id="PF06429">
    <property type="entry name" value="Flg_bbr_C"/>
    <property type="match status" value="1"/>
</dbReference>
<dbReference type="InterPro" id="IPR037925">
    <property type="entry name" value="FlgE/F/G-like"/>
</dbReference>
<sequence>MSILQAMYSGSSALINFGEAMTVIGNNLANANTTAFKGSTSSFQDVLIQTVGTNGLGSMNQVGTGVGLADIQQNMKQGSSVSTANVTDMSIDGRGFFKVRDNALSSKLNSLALPMDTFYTRAGAFEKNKDGYLITSGGGLRLQGWKLDADGNHLVSGEAGVQDILLPTADENLAAASTSVTLPVNLDDRPTASLPFHTSVRVYDSKGNPHSLRMEFNRTANANEWSWSAQEQDMSTGDLIGTATTASTLKFDTSGQYLSGSPVNLEFALTNGATTPLKLAFDLSASTQVASESSTGNWTADGYPPGNLDTLAIDRDGIVSGHYTNGQTRKMYQIALVDFTNENALEQIGANLYKPTVQSGQPMIGIPQSSRLGSIASNSLEQSNVDISNEFIRMITTQRGFQANSRIVSVSDGMLEELISLKR</sequence>
<evidence type="ECO:0000259" key="6">
    <source>
        <dbReference type="Pfam" id="PF00460"/>
    </source>
</evidence>
<evidence type="ECO:0000256" key="4">
    <source>
        <dbReference type="ARBA" id="ARBA00023143"/>
    </source>
</evidence>
<name>A0ABQ0C5E9_9PROT</name>
<evidence type="ECO:0000313" key="11">
    <source>
        <dbReference type="Proteomes" id="UP001628193"/>
    </source>
</evidence>
<keyword evidence="10" id="KW-0966">Cell projection</keyword>
<dbReference type="Pfam" id="PF00460">
    <property type="entry name" value="Flg_bb_rod"/>
    <property type="match status" value="1"/>
</dbReference>
<reference evidence="10 11" key="1">
    <citation type="submission" date="2024-09" db="EMBL/GenBank/DDBJ databases">
        <title>Draft genome sequence of Candidatus Magnetaquicoccaceae bacterium FCR-1.</title>
        <authorList>
            <person name="Shimoshige H."/>
            <person name="Shimamura S."/>
            <person name="Taoka A."/>
            <person name="Kobayashi H."/>
            <person name="Maekawa T."/>
        </authorList>
    </citation>
    <scope>NUCLEOTIDE SEQUENCE [LARGE SCALE GENOMIC DNA]</scope>
    <source>
        <strain evidence="10 11">FCR-1</strain>
    </source>
</reference>
<evidence type="ECO:0000256" key="1">
    <source>
        <dbReference type="ARBA" id="ARBA00004117"/>
    </source>
</evidence>
<feature type="domain" description="Flagellar hook protein FlgE/F/G-like D1" evidence="9">
    <location>
        <begin position="91"/>
        <end position="166"/>
    </location>
</feature>
<evidence type="ECO:0000259" key="7">
    <source>
        <dbReference type="Pfam" id="PF06429"/>
    </source>
</evidence>
<evidence type="ECO:0000313" key="10">
    <source>
        <dbReference type="EMBL" id="GAB0056115.1"/>
    </source>
</evidence>
<protein>
    <recommendedName>
        <fullName evidence="3 5">Flagellar hook protein FlgE</fullName>
    </recommendedName>
</protein>
<dbReference type="InterPro" id="IPR011491">
    <property type="entry name" value="FlgE_D2"/>
</dbReference>
<evidence type="ECO:0000256" key="5">
    <source>
        <dbReference type="RuleBase" id="RU362116"/>
    </source>
</evidence>